<evidence type="ECO:0000256" key="5">
    <source>
        <dbReference type="ARBA" id="ARBA00022475"/>
    </source>
</evidence>
<keyword evidence="6" id="KW-0349">Heme</keyword>
<feature type="chain" id="PRO_5044573508" evidence="14">
    <location>
        <begin position="20"/>
        <end position="297"/>
    </location>
</feature>
<dbReference type="InterPro" id="IPR016174">
    <property type="entry name" value="Di-haem_cyt_TM"/>
</dbReference>
<keyword evidence="11" id="KW-0408">Iron</keyword>
<evidence type="ECO:0000256" key="11">
    <source>
        <dbReference type="ARBA" id="ARBA00023004"/>
    </source>
</evidence>
<keyword evidence="8" id="KW-0479">Metal-binding</keyword>
<dbReference type="GO" id="GO:0005886">
    <property type="term" value="C:plasma membrane"/>
    <property type="evidence" value="ECO:0007669"/>
    <property type="project" value="UniProtKB-SubCell"/>
</dbReference>
<feature type="domain" description="Cytochrome b561 bacterial/Ni-hydrogenase" evidence="15">
    <location>
        <begin position="93"/>
        <end position="273"/>
    </location>
</feature>
<evidence type="ECO:0000313" key="18">
    <source>
        <dbReference type="EMBL" id="PHO16829.1"/>
    </source>
</evidence>
<gene>
    <name evidence="16" type="primary">fdhC1</name>
    <name evidence="17" type="synonym">fdhC2</name>
    <name evidence="16" type="ORF">AMOL_0972</name>
    <name evidence="17" type="ORF">AMOL_0978</name>
    <name evidence="18" type="ORF">CPU12_13625</name>
</gene>
<evidence type="ECO:0000256" key="14">
    <source>
        <dbReference type="SAM" id="SignalP"/>
    </source>
</evidence>
<dbReference type="InterPro" id="IPR051817">
    <property type="entry name" value="FDH_cytochrome_b556_subunit"/>
</dbReference>
<dbReference type="GO" id="GO:0009326">
    <property type="term" value="C:formate dehydrogenase complex"/>
    <property type="evidence" value="ECO:0007669"/>
    <property type="project" value="InterPro"/>
</dbReference>
<dbReference type="GO" id="GO:0009055">
    <property type="term" value="F:electron transfer activity"/>
    <property type="evidence" value="ECO:0007669"/>
    <property type="project" value="InterPro"/>
</dbReference>
<organism evidence="18 19">
    <name type="scientific">Malaciobacter molluscorum LMG 25693</name>
    <dbReference type="NCBI Taxonomy" id="870501"/>
    <lineage>
        <taxon>Bacteria</taxon>
        <taxon>Pseudomonadati</taxon>
        <taxon>Campylobacterota</taxon>
        <taxon>Epsilonproteobacteria</taxon>
        <taxon>Campylobacterales</taxon>
        <taxon>Arcobacteraceae</taxon>
        <taxon>Malaciobacter</taxon>
    </lineage>
</organism>
<dbReference type="EMBL" id="CP032098">
    <property type="protein sequence ID" value="AXX91961.1"/>
    <property type="molecule type" value="Genomic_DNA"/>
</dbReference>
<evidence type="ECO:0000313" key="19">
    <source>
        <dbReference type="Proteomes" id="UP000221222"/>
    </source>
</evidence>
<evidence type="ECO:0000313" key="20">
    <source>
        <dbReference type="Proteomes" id="UP000262712"/>
    </source>
</evidence>
<name>A0A2G1DEB2_9BACT</name>
<dbReference type="NCBIfam" id="TIGR01583">
    <property type="entry name" value="formate-DH-gamm"/>
    <property type="match status" value="1"/>
</dbReference>
<keyword evidence="4" id="KW-0813">Transport</keyword>
<evidence type="ECO:0000256" key="13">
    <source>
        <dbReference type="SAM" id="Phobius"/>
    </source>
</evidence>
<feature type="transmembrane region" description="Helical" evidence="13">
    <location>
        <begin position="99"/>
        <end position="124"/>
    </location>
</feature>
<reference evidence="18 19" key="1">
    <citation type="submission" date="2017-09" db="EMBL/GenBank/DDBJ databases">
        <title>Arcobacter canalis sp. nov., a new species isolated from a water canal contaminated with urban sewage.</title>
        <authorList>
            <person name="Perez-Cataluna A."/>
            <person name="Salas-Masso N."/>
            <person name="Figueras M.J."/>
        </authorList>
    </citation>
    <scope>NUCLEOTIDE SEQUENCE [LARGE SCALE GENOMIC DNA]</scope>
    <source>
        <strain evidence="18 19">F98-3</strain>
    </source>
</reference>
<dbReference type="SUPFAM" id="SSF81342">
    <property type="entry name" value="Transmembrane di-heme cytochromes"/>
    <property type="match status" value="1"/>
</dbReference>
<evidence type="ECO:0000256" key="9">
    <source>
        <dbReference type="ARBA" id="ARBA00022982"/>
    </source>
</evidence>
<dbReference type="InterPro" id="IPR011577">
    <property type="entry name" value="Cyt_b561_bac/Ni-Hgenase"/>
</dbReference>
<dbReference type="Gene3D" id="1.20.950.20">
    <property type="entry name" value="Transmembrane di-heme cytochromes, Chain C"/>
    <property type="match status" value="1"/>
</dbReference>
<evidence type="ECO:0000256" key="10">
    <source>
        <dbReference type="ARBA" id="ARBA00022989"/>
    </source>
</evidence>
<dbReference type="Proteomes" id="UP000262712">
    <property type="component" value="Chromosome"/>
</dbReference>
<feature type="signal peptide" evidence="14">
    <location>
        <begin position="1"/>
        <end position="19"/>
    </location>
</feature>
<dbReference type="PANTHER" id="PTHR30074">
    <property type="entry name" value="FORMATE DEHYDROGENASE, NITRATE-INDUCIBLE, CYTOCHROME B556 FDN SUBUNIT"/>
    <property type="match status" value="1"/>
</dbReference>
<evidence type="ECO:0000256" key="7">
    <source>
        <dbReference type="ARBA" id="ARBA00022692"/>
    </source>
</evidence>
<dbReference type="KEGG" id="amol:AMOL_0972"/>
<evidence type="ECO:0000256" key="1">
    <source>
        <dbReference type="ARBA" id="ARBA00001971"/>
    </source>
</evidence>
<keyword evidence="12 13" id="KW-0472">Membrane</keyword>
<dbReference type="PANTHER" id="PTHR30074:SF6">
    <property type="entry name" value="FORMATE DEHYDROGENASE GAMMA SUBUNIT"/>
    <property type="match status" value="1"/>
</dbReference>
<comment type="subcellular location">
    <subcellularLocation>
        <location evidence="2">Cell membrane</location>
        <topology evidence="2">Multi-pass membrane protein</topology>
    </subcellularLocation>
</comment>
<dbReference type="GO" id="GO:0015944">
    <property type="term" value="P:formate oxidation"/>
    <property type="evidence" value="ECO:0007669"/>
    <property type="project" value="TreeGrafter"/>
</dbReference>
<dbReference type="GO" id="GO:0046872">
    <property type="term" value="F:metal ion binding"/>
    <property type="evidence" value="ECO:0007669"/>
    <property type="project" value="UniProtKB-KW"/>
</dbReference>
<evidence type="ECO:0000259" key="15">
    <source>
        <dbReference type="Pfam" id="PF01292"/>
    </source>
</evidence>
<dbReference type="EMBL" id="NXFY01000044">
    <property type="protein sequence ID" value="PHO16829.1"/>
    <property type="molecule type" value="Genomic_DNA"/>
</dbReference>
<feature type="transmembrane region" description="Helical" evidence="13">
    <location>
        <begin position="136"/>
        <end position="156"/>
    </location>
</feature>
<keyword evidence="7 13" id="KW-0812">Transmembrane</keyword>
<evidence type="ECO:0000256" key="2">
    <source>
        <dbReference type="ARBA" id="ARBA00004651"/>
    </source>
</evidence>
<dbReference type="InterPro" id="IPR006471">
    <property type="entry name" value="Formate_DH_gsu"/>
</dbReference>
<dbReference type="EMBL" id="CP032098">
    <property type="protein sequence ID" value="AXX91967.1"/>
    <property type="molecule type" value="Genomic_DNA"/>
</dbReference>
<dbReference type="KEGG" id="amol:AMOL_0978"/>
<protein>
    <submittedName>
        <fullName evidence="16">Formate dehydrogenase N, cytochrome b-556 subunit</fullName>
    </submittedName>
    <submittedName>
        <fullName evidence="18">Formate dehydrogenase subunit gamma</fullName>
    </submittedName>
</protein>
<feature type="transmembrane region" description="Helical" evidence="13">
    <location>
        <begin position="194"/>
        <end position="216"/>
    </location>
</feature>
<comment type="cofactor">
    <cofactor evidence="1">
        <name>heme</name>
        <dbReference type="ChEBI" id="CHEBI:30413"/>
    </cofactor>
</comment>
<feature type="transmembrane region" description="Helical" evidence="13">
    <location>
        <begin position="59"/>
        <end position="78"/>
    </location>
</feature>
<keyword evidence="9" id="KW-0249">Electron transport</keyword>
<dbReference type="GO" id="GO:0036397">
    <property type="term" value="F:formate dehydrogenase (quinone) activity"/>
    <property type="evidence" value="ECO:0007669"/>
    <property type="project" value="TreeGrafter"/>
</dbReference>
<dbReference type="GO" id="GO:0022904">
    <property type="term" value="P:respiratory electron transport chain"/>
    <property type="evidence" value="ECO:0007669"/>
    <property type="project" value="InterPro"/>
</dbReference>
<feature type="transmembrane region" description="Helical" evidence="13">
    <location>
        <begin position="236"/>
        <end position="258"/>
    </location>
</feature>
<dbReference type="GO" id="GO:0009061">
    <property type="term" value="P:anaerobic respiration"/>
    <property type="evidence" value="ECO:0007669"/>
    <property type="project" value="TreeGrafter"/>
</dbReference>
<evidence type="ECO:0000256" key="12">
    <source>
        <dbReference type="ARBA" id="ARBA00023136"/>
    </source>
</evidence>
<evidence type="ECO:0000313" key="17">
    <source>
        <dbReference type="EMBL" id="AXX91967.1"/>
    </source>
</evidence>
<evidence type="ECO:0000256" key="4">
    <source>
        <dbReference type="ARBA" id="ARBA00022448"/>
    </source>
</evidence>
<dbReference type="GO" id="GO:0008863">
    <property type="term" value="F:formate dehydrogenase (NAD+) activity"/>
    <property type="evidence" value="ECO:0007669"/>
    <property type="project" value="InterPro"/>
</dbReference>
<keyword evidence="19" id="KW-1185">Reference proteome</keyword>
<sequence>MKIRSILILILALSSLAFASESAIFGKDLIPNILAYDKEGSLHLGKWFTLLQSTYFKPIFLGVLIGVPTVFFIHYKIIGPMIFSHDRKKIFVFSVFNRIIHTIAAIAFILIVPTGFVIVFGTTFGGGAFVRICKDIHAIATILFVISVIPMLIMWFKDMLPTSDDIKWLMILGGYLNKRKDPIPAGRFNAGQKMWFYVCTFGGIVMILTGAIMFFQDFKIDFIASLGITQIDLLRASAIVHNVLGFAVAALFMTHIYMSVFAIKGAIHSIITGYKEEEEVEILHSTFYKKLKNDKKI</sequence>
<dbReference type="Proteomes" id="UP000221222">
    <property type="component" value="Unassembled WGS sequence"/>
</dbReference>
<proteinExistence type="inferred from homology"/>
<evidence type="ECO:0000256" key="3">
    <source>
        <dbReference type="ARBA" id="ARBA00010747"/>
    </source>
</evidence>
<reference evidence="16 20" key="2">
    <citation type="submission" date="2018-08" db="EMBL/GenBank/DDBJ databases">
        <title>Complete genome of the Arcobacter molluscorum type strain LMG 25693.</title>
        <authorList>
            <person name="Miller W.G."/>
            <person name="Yee E."/>
            <person name="Bono J.L."/>
        </authorList>
    </citation>
    <scope>NUCLEOTIDE SEQUENCE [LARGE SCALE GENOMIC DNA]</scope>
    <source>
        <strain evidence="16 20">CECT 7696</strain>
    </source>
</reference>
<keyword evidence="10 13" id="KW-1133">Transmembrane helix</keyword>
<keyword evidence="14" id="KW-0732">Signal</keyword>
<dbReference type="Pfam" id="PF01292">
    <property type="entry name" value="Ni_hydr_CYTB"/>
    <property type="match status" value="1"/>
</dbReference>
<accession>A0A2G1DEB2</accession>
<comment type="similarity">
    <text evidence="3">Belongs to the formate dehydrogenase gamma subunit family.</text>
</comment>
<evidence type="ECO:0000313" key="16">
    <source>
        <dbReference type="EMBL" id="AXX91961.1"/>
    </source>
</evidence>
<keyword evidence="5" id="KW-1003">Cell membrane</keyword>
<dbReference type="AlphaFoldDB" id="A0A2G1DEB2"/>
<evidence type="ECO:0000256" key="6">
    <source>
        <dbReference type="ARBA" id="ARBA00022617"/>
    </source>
</evidence>
<evidence type="ECO:0000256" key="8">
    <source>
        <dbReference type="ARBA" id="ARBA00022723"/>
    </source>
</evidence>